<dbReference type="Gene3D" id="3.40.50.2000">
    <property type="entry name" value="Glycogen Phosphorylase B"/>
    <property type="match status" value="2"/>
</dbReference>
<organism evidence="3 4">
    <name type="scientific">Dyadobacter koreensis</name>
    <dbReference type="NCBI Taxonomy" id="408657"/>
    <lineage>
        <taxon>Bacteria</taxon>
        <taxon>Pseudomonadati</taxon>
        <taxon>Bacteroidota</taxon>
        <taxon>Cytophagia</taxon>
        <taxon>Cytophagales</taxon>
        <taxon>Spirosomataceae</taxon>
        <taxon>Dyadobacter</taxon>
    </lineage>
</organism>
<protein>
    <submittedName>
        <fullName evidence="3">ADP-heptose:LPS heptosyltransferase</fullName>
    </submittedName>
</protein>
<dbReference type="GO" id="GO:0009244">
    <property type="term" value="P:lipopolysaccharide core region biosynthetic process"/>
    <property type="evidence" value="ECO:0007669"/>
    <property type="project" value="TreeGrafter"/>
</dbReference>
<keyword evidence="1" id="KW-0328">Glycosyltransferase</keyword>
<keyword evidence="4" id="KW-1185">Reference proteome</keyword>
<dbReference type="GO" id="GO:0005829">
    <property type="term" value="C:cytosol"/>
    <property type="evidence" value="ECO:0007669"/>
    <property type="project" value="TreeGrafter"/>
</dbReference>
<dbReference type="CDD" id="cd03789">
    <property type="entry name" value="GT9_LPS_heptosyltransferase"/>
    <property type="match status" value="1"/>
</dbReference>
<dbReference type="AlphaFoldDB" id="A0A1H6WUN0"/>
<dbReference type="Proteomes" id="UP000199532">
    <property type="component" value="Unassembled WGS sequence"/>
</dbReference>
<evidence type="ECO:0000256" key="2">
    <source>
        <dbReference type="ARBA" id="ARBA00022679"/>
    </source>
</evidence>
<dbReference type="InterPro" id="IPR051199">
    <property type="entry name" value="LPS_LOS_Heptosyltrfase"/>
</dbReference>
<accession>A0A1H6WUN0</accession>
<evidence type="ECO:0000313" key="4">
    <source>
        <dbReference type="Proteomes" id="UP000199532"/>
    </source>
</evidence>
<reference evidence="3 4" key="1">
    <citation type="submission" date="2016-10" db="EMBL/GenBank/DDBJ databases">
        <authorList>
            <person name="de Groot N.N."/>
        </authorList>
    </citation>
    <scope>NUCLEOTIDE SEQUENCE [LARGE SCALE GENOMIC DNA]</scope>
    <source>
        <strain evidence="3 4">DSM 19938</strain>
    </source>
</reference>
<dbReference type="Pfam" id="PF01075">
    <property type="entry name" value="Glyco_transf_9"/>
    <property type="match status" value="1"/>
</dbReference>
<evidence type="ECO:0000313" key="3">
    <source>
        <dbReference type="EMBL" id="SEJ16262.1"/>
    </source>
</evidence>
<dbReference type="InterPro" id="IPR002201">
    <property type="entry name" value="Glyco_trans_9"/>
</dbReference>
<dbReference type="OrthoDB" id="9797795at2"/>
<dbReference type="SUPFAM" id="SSF53756">
    <property type="entry name" value="UDP-Glycosyltransferase/glycogen phosphorylase"/>
    <property type="match status" value="1"/>
</dbReference>
<dbReference type="STRING" id="408657.SAMN04487995_3547"/>
<keyword evidence="2 3" id="KW-0808">Transferase</keyword>
<sequence length="321" mass="36663">MHILITRVDAIGDVVLTLPLCGYLKQIRPDTHITILARSYTKAVVDASDSVDSFIDYDQIFALPEKEQIAQIKQHKFDAILHLITQKDISTLARQAGIPVRVGTISRPYHWRDCNRLIWLRRKVSDEHEAVLHFRLLKPLGINDVPENLWHYYQMNKLATLPVEYSNLLNTDKFTIILHPKSNKNALEWDLERFSQLINLLDKDQYQIFITGSKKEQEELKPWIDTLPAHVIDLTGKLPLDQLITFIKHTDGLLAASTGPLHLAAALGINALGLYPNFRPKHGGRWGPIGAKADYIETQTETLDSISAKEVFDKIKIWKKN</sequence>
<dbReference type="EMBL" id="FNXY01000005">
    <property type="protein sequence ID" value="SEJ16262.1"/>
    <property type="molecule type" value="Genomic_DNA"/>
</dbReference>
<dbReference type="PANTHER" id="PTHR30160">
    <property type="entry name" value="TETRAACYLDISACCHARIDE 4'-KINASE-RELATED"/>
    <property type="match status" value="1"/>
</dbReference>
<dbReference type="RefSeq" id="WP_090337389.1">
    <property type="nucleotide sequence ID" value="NZ_FNXY01000005.1"/>
</dbReference>
<dbReference type="PANTHER" id="PTHR30160:SF15">
    <property type="entry name" value="GLYCOSYLTRANSFERASE HI_0523-RELATED"/>
    <property type="match status" value="1"/>
</dbReference>
<proteinExistence type="predicted"/>
<gene>
    <name evidence="3" type="ORF">SAMN04487995_3547</name>
</gene>
<dbReference type="GO" id="GO:0008713">
    <property type="term" value="F:ADP-heptose-lipopolysaccharide heptosyltransferase activity"/>
    <property type="evidence" value="ECO:0007669"/>
    <property type="project" value="TreeGrafter"/>
</dbReference>
<evidence type="ECO:0000256" key="1">
    <source>
        <dbReference type="ARBA" id="ARBA00022676"/>
    </source>
</evidence>
<name>A0A1H6WUN0_9BACT</name>